<keyword evidence="2 6" id="KW-0808">Transferase</keyword>
<evidence type="ECO:0000256" key="3">
    <source>
        <dbReference type="ARBA" id="ARBA00023315"/>
    </source>
</evidence>
<dbReference type="SUPFAM" id="SSF53901">
    <property type="entry name" value="Thiolase-like"/>
    <property type="match status" value="1"/>
</dbReference>
<dbReference type="AlphaFoldDB" id="A0A6L8WAJ6"/>
<evidence type="ECO:0000259" key="5">
    <source>
        <dbReference type="Pfam" id="PF18313"/>
    </source>
</evidence>
<protein>
    <submittedName>
        <fullName evidence="6">Acetyl-CoA acetyltransferase</fullName>
    </submittedName>
</protein>
<evidence type="ECO:0000313" key="6">
    <source>
        <dbReference type="EMBL" id="MZR31470.1"/>
    </source>
</evidence>
<dbReference type="InterPro" id="IPR040771">
    <property type="entry name" value="TLP1_add_C"/>
</dbReference>
<dbReference type="GO" id="GO:0016746">
    <property type="term" value="F:acyltransferase activity"/>
    <property type="evidence" value="ECO:0007669"/>
    <property type="project" value="UniProtKB-KW"/>
</dbReference>
<accession>A0A6L8WAJ6</accession>
<feature type="region of interest" description="Disordered" evidence="4">
    <location>
        <begin position="128"/>
        <end position="152"/>
    </location>
</feature>
<feature type="compositionally biased region" description="Basic and acidic residues" evidence="4">
    <location>
        <begin position="132"/>
        <end position="148"/>
    </location>
</feature>
<dbReference type="Pfam" id="PF18313">
    <property type="entry name" value="TLP1_add_C"/>
    <property type="match status" value="1"/>
</dbReference>
<dbReference type="EMBL" id="WTUW01000002">
    <property type="protein sequence ID" value="MZR31470.1"/>
    <property type="molecule type" value="Genomic_DNA"/>
</dbReference>
<dbReference type="Proteomes" id="UP000476030">
    <property type="component" value="Unassembled WGS sequence"/>
</dbReference>
<gene>
    <name evidence="6" type="ORF">GQE98_12590</name>
</gene>
<evidence type="ECO:0000256" key="1">
    <source>
        <dbReference type="ARBA" id="ARBA00010982"/>
    </source>
</evidence>
<dbReference type="Gene3D" id="3.40.47.10">
    <property type="match status" value="1"/>
</dbReference>
<dbReference type="Gene3D" id="2.40.50.840">
    <property type="match status" value="1"/>
</dbReference>
<dbReference type="PANTHER" id="PTHR18919">
    <property type="entry name" value="ACETYL-COA C-ACYLTRANSFERASE"/>
    <property type="match status" value="1"/>
</dbReference>
<comment type="similarity">
    <text evidence="1">Belongs to the thiolase-like superfamily. Thiolase family.</text>
</comment>
<sequence length="511" mass="56590">MNQDLMPILIGGGQITEKKTDIETASTPMDLMEKAVLDAADNAGINPDRLTDLDTLVVIKSLYEFTRNSPEALAHRINAQSAKQWILPASGNYPQFLVNKYAEEIANGKSRFALFAGTEAMATGRKLIKSGKKPDWQEPSDRDPDHMQPEMSFGNEHEKAYGIWPARYVYPLFENALRGKYGHDIDTHQLAIGRLFEKFSEVAADNPHSWYPIRRSAEEIAIPGPSNRFVSWPYTKYMNAMNQVNQSGAILMTSVGFAKELGIPEEKWVYLHGCGDADEIWNVSERVNYHSSPAIRVMVREAMNMADLGASDIDFFDIYSCFPCAVQVARDELGIPVDDDRPLTITGGLPYHGGAGSYSLNAIAAMLDKVRENPGKFGMVTANGGYLTKHAAGIYSTNRPVSPTEGMAPWRRTDPAEYRDEIQNMPRPELVENPSGAAVIETYTVGFGRDGQPDRCIIVGRLGDGSDLNAPRFLAYSPTDSDLLLSMTKSDFLNAPGRVERQGKYNIFSPN</sequence>
<evidence type="ECO:0000313" key="7">
    <source>
        <dbReference type="Proteomes" id="UP000476030"/>
    </source>
</evidence>
<keyword evidence="3" id="KW-0012">Acyltransferase</keyword>
<name>A0A6L8WAJ6_9PROT</name>
<dbReference type="RefSeq" id="WP_161315973.1">
    <property type="nucleotide sequence ID" value="NZ_WTUW01000002.1"/>
</dbReference>
<evidence type="ECO:0000256" key="2">
    <source>
        <dbReference type="ARBA" id="ARBA00022679"/>
    </source>
</evidence>
<proteinExistence type="inferred from homology"/>
<dbReference type="PANTHER" id="PTHR18919:SF139">
    <property type="entry name" value="THIOLASE-LIKE PROTEIN TYPE 1 ADDITIONAL C-TERMINAL DOMAIN-CONTAINING PROTEIN"/>
    <property type="match status" value="1"/>
</dbReference>
<keyword evidence="7" id="KW-1185">Reference proteome</keyword>
<reference evidence="6 7" key="1">
    <citation type="submission" date="2019-12" db="EMBL/GenBank/DDBJ databases">
        <title>Snethiella sp. nov. sp. isolated from sea sand.</title>
        <authorList>
            <person name="Kim J."/>
            <person name="Jeong S.E."/>
            <person name="Jung H.S."/>
            <person name="Jeon C.O."/>
        </authorList>
    </citation>
    <scope>NUCLEOTIDE SEQUENCE [LARGE SCALE GENOMIC DNA]</scope>
    <source>
        <strain evidence="6 7">DP05</strain>
    </source>
</reference>
<dbReference type="InterPro" id="IPR016039">
    <property type="entry name" value="Thiolase-like"/>
</dbReference>
<evidence type="ECO:0000256" key="4">
    <source>
        <dbReference type="SAM" id="MobiDB-lite"/>
    </source>
</evidence>
<organism evidence="6 7">
    <name type="scientific">Sneathiella litorea</name>
    <dbReference type="NCBI Taxonomy" id="2606216"/>
    <lineage>
        <taxon>Bacteria</taxon>
        <taxon>Pseudomonadati</taxon>
        <taxon>Pseudomonadota</taxon>
        <taxon>Alphaproteobacteria</taxon>
        <taxon>Sneathiellales</taxon>
        <taxon>Sneathiellaceae</taxon>
        <taxon>Sneathiella</taxon>
    </lineage>
</organism>
<feature type="domain" description="Thiolase-like protein type 1 additional C-terminal" evidence="5">
    <location>
        <begin position="420"/>
        <end position="503"/>
    </location>
</feature>
<comment type="caution">
    <text evidence="6">The sequence shown here is derived from an EMBL/GenBank/DDBJ whole genome shotgun (WGS) entry which is preliminary data.</text>
</comment>